<dbReference type="SUPFAM" id="SSF51126">
    <property type="entry name" value="Pectin lyase-like"/>
    <property type="match status" value="2"/>
</dbReference>
<feature type="active site" evidence="8">
    <location>
        <position position="234"/>
    </location>
</feature>
<dbReference type="SMART" id="SM00710">
    <property type="entry name" value="PbH1"/>
    <property type="match status" value="9"/>
</dbReference>
<name>A0A8X8YI08_SALSN</name>
<evidence type="ECO:0000256" key="1">
    <source>
        <dbReference type="ARBA" id="ARBA00004191"/>
    </source>
</evidence>
<keyword evidence="4" id="KW-0964">Secreted</keyword>
<evidence type="ECO:0000256" key="8">
    <source>
        <dbReference type="PROSITE-ProRule" id="PRU10052"/>
    </source>
</evidence>
<evidence type="ECO:0000256" key="4">
    <source>
        <dbReference type="ARBA" id="ARBA00022525"/>
    </source>
</evidence>
<proteinExistence type="inferred from homology"/>
<keyword evidence="7" id="KW-0961">Cell wall biogenesis/degradation</keyword>
<evidence type="ECO:0000256" key="6">
    <source>
        <dbReference type="ARBA" id="ARBA00023295"/>
    </source>
</evidence>
<dbReference type="AlphaFoldDB" id="A0A8X8YI08"/>
<comment type="similarity">
    <text evidence="2 9">Belongs to the glycosyl hydrolase 28 family.</text>
</comment>
<reference evidence="10" key="1">
    <citation type="submission" date="2018-01" db="EMBL/GenBank/DDBJ databases">
        <authorList>
            <person name="Mao J.F."/>
        </authorList>
    </citation>
    <scope>NUCLEOTIDE SEQUENCE</scope>
    <source>
        <strain evidence="10">Huo1</strain>
        <tissue evidence="10">Leaf</tissue>
    </source>
</reference>
<comment type="subcellular location">
    <subcellularLocation>
        <location evidence="1">Secreted</location>
        <location evidence="1">Cell wall</location>
    </subcellularLocation>
</comment>
<evidence type="ECO:0000256" key="9">
    <source>
        <dbReference type="RuleBase" id="RU361169"/>
    </source>
</evidence>
<dbReference type="Proteomes" id="UP000298416">
    <property type="component" value="Unassembled WGS sequence"/>
</dbReference>
<dbReference type="Pfam" id="PF00295">
    <property type="entry name" value="Glyco_hydro_28"/>
    <property type="match status" value="2"/>
</dbReference>
<evidence type="ECO:0000256" key="5">
    <source>
        <dbReference type="ARBA" id="ARBA00022801"/>
    </source>
</evidence>
<dbReference type="EMBL" id="PNBA02000003">
    <property type="protein sequence ID" value="KAG6429978.1"/>
    <property type="molecule type" value="Genomic_DNA"/>
</dbReference>
<dbReference type="InterPro" id="IPR000743">
    <property type="entry name" value="Glyco_hydro_28"/>
</dbReference>
<dbReference type="Gene3D" id="2.160.20.10">
    <property type="entry name" value="Single-stranded right-handed beta-helix, Pectin lyase-like"/>
    <property type="match status" value="2"/>
</dbReference>
<dbReference type="GO" id="GO:0071555">
    <property type="term" value="P:cell wall organization"/>
    <property type="evidence" value="ECO:0007669"/>
    <property type="project" value="UniProtKB-KW"/>
</dbReference>
<evidence type="ECO:0008006" key="12">
    <source>
        <dbReference type="Google" id="ProtNLM"/>
    </source>
</evidence>
<keyword evidence="5 9" id="KW-0378">Hydrolase</keyword>
<gene>
    <name evidence="10" type="ORF">SASPL_108037</name>
</gene>
<dbReference type="InterPro" id="IPR012334">
    <property type="entry name" value="Pectin_lyas_fold"/>
</dbReference>
<evidence type="ECO:0000256" key="2">
    <source>
        <dbReference type="ARBA" id="ARBA00008834"/>
    </source>
</evidence>
<evidence type="ECO:0000313" key="10">
    <source>
        <dbReference type="EMBL" id="KAG6429978.1"/>
    </source>
</evidence>
<sequence>MSTRTCLSTVSWANHMVPQRVLGFQIGVAMSDETNLNAIRAWAAACNQQAESVKIRVPTRKKYLVYPIEFGGPCKSNTITFEILGSMVAQPRLAWGDKNKNKQAWLKFRGVDGLSVVGYGLGQIDGQGYTWWRMVDDRPNAMVFVLCNNLRISGLTHINSPKFHLAIVKSNKAEISMLRIIAPSNSPNTDGIDLLYSTNINIRNCTMKTGDDCIAIKGGTSNVIISDILCGPGHGISIGSLGEFGRRDEVEAIDISNCNITGADDGIRIKTWQSIDLTKGGSGFARNINFTNIIFTMVKNPVAFIDQFYCPNKKICPESASAVQVSDIRFTGLSGTSTTNREMIGFRCSAAVPCTNIIVNGVDIKPSDGGQARSACMNVRGFATWEAACNKTKENAKISVGSGKTYLVSEIQFQGPCSSTSITFEILGKIVAPPRSAWQKNGSNEWLYFHRVDGLTVVGERQGVIDGRGETWWKNGDSISRPTAMRFSLCNRLEVRGLKHVNSQMNHVSINGCKNATVSDLVMIAPSESPNTDGIDISNSSGLRIVNSSMETGDDCIAINGGTSQVNISNIFCGPGHGISIGSLGKNGKREEVEAINIRNCTFNRTTNGVRIKTWQGGSGFARNINFSQIIFIEAKNPVIINQNYCPHKICAEKKSAVNVSDVGYYGLRGTSISKNDATITFNCSKTVHCTNINVDDVDIKSAGTNQPTRSFCSNAHGKARALMPALGCLLK</sequence>
<evidence type="ECO:0000313" key="11">
    <source>
        <dbReference type="Proteomes" id="UP000298416"/>
    </source>
</evidence>
<comment type="caution">
    <text evidence="10">The sequence shown here is derived from an EMBL/GenBank/DDBJ whole genome shotgun (WGS) entry which is preliminary data.</text>
</comment>
<keyword evidence="6 9" id="KW-0326">Glycosidase</keyword>
<dbReference type="PANTHER" id="PTHR31375">
    <property type="match status" value="1"/>
</dbReference>
<dbReference type="GO" id="GO:0005975">
    <property type="term" value="P:carbohydrate metabolic process"/>
    <property type="evidence" value="ECO:0007669"/>
    <property type="project" value="InterPro"/>
</dbReference>
<evidence type="ECO:0000256" key="7">
    <source>
        <dbReference type="ARBA" id="ARBA00023316"/>
    </source>
</evidence>
<organism evidence="10">
    <name type="scientific">Salvia splendens</name>
    <name type="common">Scarlet sage</name>
    <dbReference type="NCBI Taxonomy" id="180675"/>
    <lineage>
        <taxon>Eukaryota</taxon>
        <taxon>Viridiplantae</taxon>
        <taxon>Streptophyta</taxon>
        <taxon>Embryophyta</taxon>
        <taxon>Tracheophyta</taxon>
        <taxon>Spermatophyta</taxon>
        <taxon>Magnoliopsida</taxon>
        <taxon>eudicotyledons</taxon>
        <taxon>Gunneridae</taxon>
        <taxon>Pentapetalae</taxon>
        <taxon>asterids</taxon>
        <taxon>lamiids</taxon>
        <taxon>Lamiales</taxon>
        <taxon>Lamiaceae</taxon>
        <taxon>Nepetoideae</taxon>
        <taxon>Mentheae</taxon>
        <taxon>Salviinae</taxon>
        <taxon>Salvia</taxon>
        <taxon>Salvia subgen. Calosphace</taxon>
        <taxon>core Calosphace</taxon>
    </lineage>
</organism>
<evidence type="ECO:0000256" key="3">
    <source>
        <dbReference type="ARBA" id="ARBA00022512"/>
    </source>
</evidence>
<dbReference type="PROSITE" id="PS00502">
    <property type="entry name" value="POLYGALACTURONASE"/>
    <property type="match status" value="2"/>
</dbReference>
<accession>A0A8X8YI08</accession>
<feature type="active site" evidence="8">
    <location>
        <position position="577"/>
    </location>
</feature>
<protein>
    <recommendedName>
        <fullName evidence="12">Polygalacturonase</fullName>
    </recommendedName>
</protein>
<reference evidence="10" key="2">
    <citation type="submission" date="2020-08" db="EMBL/GenBank/DDBJ databases">
        <title>Plant Genome Project.</title>
        <authorList>
            <person name="Zhang R.-G."/>
        </authorList>
    </citation>
    <scope>NUCLEOTIDE SEQUENCE</scope>
    <source>
        <strain evidence="10">Huo1</strain>
        <tissue evidence="10">Leaf</tissue>
    </source>
</reference>
<dbReference type="InterPro" id="IPR006626">
    <property type="entry name" value="PbH1"/>
</dbReference>
<dbReference type="GO" id="GO:0004650">
    <property type="term" value="F:polygalacturonase activity"/>
    <property type="evidence" value="ECO:0007669"/>
    <property type="project" value="InterPro"/>
</dbReference>
<dbReference type="InterPro" id="IPR011050">
    <property type="entry name" value="Pectin_lyase_fold/virulence"/>
</dbReference>
<keyword evidence="3" id="KW-0134">Cell wall</keyword>
<keyword evidence="11" id="KW-1185">Reference proteome</keyword>